<organism evidence="10 11">
    <name type="scientific">Aulographum hederae CBS 113979</name>
    <dbReference type="NCBI Taxonomy" id="1176131"/>
    <lineage>
        <taxon>Eukaryota</taxon>
        <taxon>Fungi</taxon>
        <taxon>Dikarya</taxon>
        <taxon>Ascomycota</taxon>
        <taxon>Pezizomycotina</taxon>
        <taxon>Dothideomycetes</taxon>
        <taxon>Pleosporomycetidae</taxon>
        <taxon>Aulographales</taxon>
        <taxon>Aulographaceae</taxon>
    </lineage>
</organism>
<dbReference type="AlphaFoldDB" id="A0A6G1HCC0"/>
<comment type="catalytic activity">
    <reaction evidence="8">
        <text>Successive hydrolysis of beta-D-glucose units from the non-reducing ends of (1-&gt;3)-beta-D-glucans, releasing alpha-glucose.</text>
        <dbReference type="EC" id="3.2.1.58"/>
    </reaction>
</comment>
<evidence type="ECO:0000313" key="11">
    <source>
        <dbReference type="Proteomes" id="UP000800041"/>
    </source>
</evidence>
<evidence type="ECO:0000256" key="2">
    <source>
        <dbReference type="ARBA" id="ARBA00005641"/>
    </source>
</evidence>
<dbReference type="GO" id="GO:0009251">
    <property type="term" value="P:glucan catabolic process"/>
    <property type="evidence" value="ECO:0007669"/>
    <property type="project" value="TreeGrafter"/>
</dbReference>
<evidence type="ECO:0000313" key="10">
    <source>
        <dbReference type="EMBL" id="KAF1990714.1"/>
    </source>
</evidence>
<accession>A0A6G1HCC0</accession>
<dbReference type="InterPro" id="IPR018087">
    <property type="entry name" value="Glyco_hydro_5_CS"/>
</dbReference>
<evidence type="ECO:0000256" key="9">
    <source>
        <dbReference type="ARBA" id="ARBA00038929"/>
    </source>
</evidence>
<dbReference type="GO" id="GO:0005576">
    <property type="term" value="C:extracellular region"/>
    <property type="evidence" value="ECO:0007669"/>
    <property type="project" value="UniProtKB-SubCell"/>
</dbReference>
<keyword evidence="4" id="KW-0732">Signal</keyword>
<dbReference type="EMBL" id="ML977141">
    <property type="protein sequence ID" value="KAF1990714.1"/>
    <property type="molecule type" value="Genomic_DNA"/>
</dbReference>
<evidence type="ECO:0000256" key="7">
    <source>
        <dbReference type="ARBA" id="ARBA00023316"/>
    </source>
</evidence>
<comment type="similarity">
    <text evidence="2">Belongs to the glycosyl hydrolase 5 (cellulase A) family.</text>
</comment>
<evidence type="ECO:0000256" key="1">
    <source>
        <dbReference type="ARBA" id="ARBA00004613"/>
    </source>
</evidence>
<dbReference type="GO" id="GO:0004338">
    <property type="term" value="F:glucan exo-1,3-beta-glucosidase activity"/>
    <property type="evidence" value="ECO:0007669"/>
    <property type="project" value="UniProtKB-EC"/>
</dbReference>
<name>A0A6G1HCC0_9PEZI</name>
<evidence type="ECO:0000256" key="3">
    <source>
        <dbReference type="ARBA" id="ARBA00022525"/>
    </source>
</evidence>
<dbReference type="InterPro" id="IPR017853">
    <property type="entry name" value="GH"/>
</dbReference>
<dbReference type="SUPFAM" id="SSF51445">
    <property type="entry name" value="(Trans)glycosidases"/>
    <property type="match status" value="1"/>
</dbReference>
<dbReference type="GO" id="GO:0009986">
    <property type="term" value="C:cell surface"/>
    <property type="evidence" value="ECO:0007669"/>
    <property type="project" value="TreeGrafter"/>
</dbReference>
<dbReference type="OrthoDB" id="62120at2759"/>
<dbReference type="EC" id="3.2.1.58" evidence="9"/>
<gene>
    <name evidence="10" type="ORF">K402DRAFT_324323</name>
</gene>
<dbReference type="PANTHER" id="PTHR31297:SF1">
    <property type="entry name" value="GLUCAN 1,3-BETA-GLUCOSIDASE I_II-RELATED"/>
    <property type="match status" value="1"/>
</dbReference>
<keyword evidence="3" id="KW-0964">Secreted</keyword>
<keyword evidence="7" id="KW-0961">Cell wall biogenesis/degradation</keyword>
<comment type="subcellular location">
    <subcellularLocation>
        <location evidence="1">Secreted</location>
    </subcellularLocation>
</comment>
<dbReference type="InterPro" id="IPR050386">
    <property type="entry name" value="Glycosyl_hydrolase_5"/>
</dbReference>
<evidence type="ECO:0000256" key="8">
    <source>
        <dbReference type="ARBA" id="ARBA00036824"/>
    </source>
</evidence>
<keyword evidence="5 10" id="KW-0378">Hydrolase</keyword>
<reference evidence="10" key="1">
    <citation type="journal article" date="2020" name="Stud. Mycol.">
        <title>101 Dothideomycetes genomes: a test case for predicting lifestyles and emergence of pathogens.</title>
        <authorList>
            <person name="Haridas S."/>
            <person name="Albert R."/>
            <person name="Binder M."/>
            <person name="Bloem J."/>
            <person name="Labutti K."/>
            <person name="Salamov A."/>
            <person name="Andreopoulos B."/>
            <person name="Baker S."/>
            <person name="Barry K."/>
            <person name="Bills G."/>
            <person name="Bluhm B."/>
            <person name="Cannon C."/>
            <person name="Castanera R."/>
            <person name="Culley D."/>
            <person name="Daum C."/>
            <person name="Ezra D."/>
            <person name="Gonzalez J."/>
            <person name="Henrissat B."/>
            <person name="Kuo A."/>
            <person name="Liang C."/>
            <person name="Lipzen A."/>
            <person name="Lutzoni F."/>
            <person name="Magnuson J."/>
            <person name="Mondo S."/>
            <person name="Nolan M."/>
            <person name="Ohm R."/>
            <person name="Pangilinan J."/>
            <person name="Park H.-J."/>
            <person name="Ramirez L."/>
            <person name="Alfaro M."/>
            <person name="Sun H."/>
            <person name="Tritt A."/>
            <person name="Yoshinaga Y."/>
            <person name="Zwiers L.-H."/>
            <person name="Turgeon B."/>
            <person name="Goodwin S."/>
            <person name="Spatafora J."/>
            <person name="Crous P."/>
            <person name="Grigoriev I."/>
        </authorList>
    </citation>
    <scope>NUCLEOTIDE SEQUENCE</scope>
    <source>
        <strain evidence="10">CBS 113979</strain>
    </source>
</reference>
<evidence type="ECO:0000256" key="5">
    <source>
        <dbReference type="ARBA" id="ARBA00022801"/>
    </source>
</evidence>
<dbReference type="Gene3D" id="3.20.20.80">
    <property type="entry name" value="Glycosidases"/>
    <property type="match status" value="1"/>
</dbReference>
<keyword evidence="6" id="KW-0326">Glycosidase</keyword>
<dbReference type="GO" id="GO:0071555">
    <property type="term" value="P:cell wall organization"/>
    <property type="evidence" value="ECO:0007669"/>
    <property type="project" value="UniProtKB-KW"/>
</dbReference>
<dbReference type="PROSITE" id="PS00659">
    <property type="entry name" value="GLYCOSYL_HYDROL_F5"/>
    <property type="match status" value="1"/>
</dbReference>
<evidence type="ECO:0000256" key="6">
    <source>
        <dbReference type="ARBA" id="ARBA00023295"/>
    </source>
</evidence>
<protein>
    <recommendedName>
        <fullName evidence="9">glucan 1,3-beta-glucosidase</fullName>
        <ecNumber evidence="9">3.2.1.58</ecNumber>
    </recommendedName>
</protein>
<dbReference type="Proteomes" id="UP000800041">
    <property type="component" value="Unassembled WGS sequence"/>
</dbReference>
<keyword evidence="11" id="KW-1185">Reference proteome</keyword>
<dbReference type="PANTHER" id="PTHR31297">
    <property type="entry name" value="GLUCAN ENDO-1,6-BETA-GLUCOSIDASE B"/>
    <property type="match status" value="1"/>
</dbReference>
<evidence type="ECO:0000256" key="4">
    <source>
        <dbReference type="ARBA" id="ARBA00022729"/>
    </source>
</evidence>
<sequence>MTPEVFNGVNANDQYTFDQTPNAQAVLQNHWSSYFVEADVQRLASYGINALRIPIGYWAYDNTNTPYLDGADAYLEGALQWARNANMTVWVDLHGAPGSQNGFDNSGRAGEVDWQRGDNQAQHLRVLSIIASKYGSNAYADVVVGIELVNEPISWGNNKYDMIQQWAGQAYTTVRDAAENKNLQIIMHDAFQASSSWLHVSKNLNAGRHDPRFAGFGVDTHLYQLYVDEDNQLDQDGHVAKACGWAQSSLQPGQNGGLPMYAGEWTAITNVCVNPDGSTIAGKSTRDDCKLAGCQCAADTPTEQWSEATKAQVKRFVDAQLATFEKNGAGYFFWSFKGPGAWGFYNGIEGGWIPNPVDQFTDICSEGVIGRT</sequence>
<proteinExistence type="inferred from homology"/>